<name>A0A2W4XWC6_9CYAN</name>
<evidence type="ECO:0000313" key="1">
    <source>
        <dbReference type="EMBL" id="PZO61164.1"/>
    </source>
</evidence>
<dbReference type="EMBL" id="QBMP01000004">
    <property type="protein sequence ID" value="PZO61164.1"/>
    <property type="molecule type" value="Genomic_DNA"/>
</dbReference>
<proteinExistence type="predicted"/>
<organism evidence="1 2">
    <name type="scientific">Phormidesmis priestleyi</name>
    <dbReference type="NCBI Taxonomy" id="268141"/>
    <lineage>
        <taxon>Bacteria</taxon>
        <taxon>Bacillati</taxon>
        <taxon>Cyanobacteriota</taxon>
        <taxon>Cyanophyceae</taxon>
        <taxon>Leptolyngbyales</taxon>
        <taxon>Leptolyngbyaceae</taxon>
        <taxon>Phormidesmis</taxon>
    </lineage>
</organism>
<dbReference type="InterPro" id="IPR028082">
    <property type="entry name" value="Peripla_BP_I"/>
</dbReference>
<dbReference type="PANTHER" id="PTHR35271:SF1">
    <property type="entry name" value="ABC TRANSPORTER, SUBSTRATE-BINDING LIPOPROTEIN"/>
    <property type="match status" value="1"/>
</dbReference>
<accession>A0A2W4XWC6</accession>
<comment type="caution">
    <text evidence="1">The sequence shown here is derived from an EMBL/GenBank/DDBJ whole genome shotgun (WGS) entry which is preliminary data.</text>
</comment>
<reference evidence="1 2" key="2">
    <citation type="submission" date="2018-06" db="EMBL/GenBank/DDBJ databases">
        <title>Metagenomic assembly of (sub)arctic Cyanobacteria and their associated microbiome from non-axenic cultures.</title>
        <authorList>
            <person name="Baurain D."/>
        </authorList>
    </citation>
    <scope>NUCLEOTIDE SEQUENCE [LARGE SCALE GENOMIC DNA]</scope>
    <source>
        <strain evidence="1">ULC027bin1</strain>
    </source>
</reference>
<dbReference type="Pfam" id="PF04392">
    <property type="entry name" value="ABC_sub_bind"/>
    <property type="match status" value="1"/>
</dbReference>
<evidence type="ECO:0000313" key="2">
    <source>
        <dbReference type="Proteomes" id="UP000249794"/>
    </source>
</evidence>
<dbReference type="InterPro" id="IPR007487">
    <property type="entry name" value="ABC_transpt-TYRBP-like"/>
</dbReference>
<dbReference type="Proteomes" id="UP000249794">
    <property type="component" value="Unassembled WGS sequence"/>
</dbReference>
<protein>
    <submittedName>
        <fullName evidence="1">ABC transporter permease</fullName>
    </submittedName>
</protein>
<dbReference type="SUPFAM" id="SSF53822">
    <property type="entry name" value="Periplasmic binding protein-like I"/>
    <property type="match status" value="1"/>
</dbReference>
<dbReference type="AlphaFoldDB" id="A0A2W4XWC6"/>
<dbReference type="CDD" id="cd06325">
    <property type="entry name" value="PBP1_ABC_unchar_transporter"/>
    <property type="match status" value="1"/>
</dbReference>
<gene>
    <name evidence="1" type="ORF">DCF15_01020</name>
</gene>
<dbReference type="Gene3D" id="3.40.50.2300">
    <property type="match status" value="2"/>
</dbReference>
<reference evidence="2" key="1">
    <citation type="submission" date="2018-04" db="EMBL/GenBank/DDBJ databases">
        <authorList>
            <person name="Cornet L."/>
        </authorList>
    </citation>
    <scope>NUCLEOTIDE SEQUENCE [LARGE SCALE GENOMIC DNA]</scope>
</reference>
<sequence>MRSLLLFVKLLMGRSVSRVGFMALALVGIAIALSTTLISGENAAQTVAGLDDVPFIAVTQFIEQPDSNAVRSGLHAALVEAGYKEGENLRWEWKSAQGVPVTAMQIAKKYVWAKPDVIVAISTLSAQAVASLSGNVPVIFSAVADPVEAKLVKEANRPGKNVSGVSDRTPIDQHMALIREILPEAKRLGVIYDAEEDHWEEMMALIHTQAQQQEFTEVKEIAIFSSGEVVGAARGLVGSVDAIYMPADIRLNLALPAVVQVGQNNNLPVFAGDADGVRKGAIAGISFSYYDIGRQTASMVIKVLKGKNPEDLPVEFVNVVNLFVNPTSAEKMGVSLPTAVIERADEVIKEGGKVN</sequence>
<dbReference type="PANTHER" id="PTHR35271">
    <property type="entry name" value="ABC TRANSPORTER, SUBSTRATE-BINDING LIPOPROTEIN-RELATED"/>
    <property type="match status" value="1"/>
</dbReference>